<proteinExistence type="predicted"/>
<evidence type="ECO:0000313" key="3">
    <source>
        <dbReference type="Proteomes" id="UP000035763"/>
    </source>
</evidence>
<feature type="coiled-coil region" evidence="1">
    <location>
        <begin position="2"/>
        <end position="29"/>
    </location>
</feature>
<name>W6JZY8_9MICO</name>
<dbReference type="STRING" id="1193182.BN11_4220004"/>
<gene>
    <name evidence="2" type="ORF">BN11_4220004</name>
</gene>
<protein>
    <submittedName>
        <fullName evidence="2">Uncharacterized protein</fullName>
    </submittedName>
</protein>
<comment type="caution">
    <text evidence="2">The sequence shown here is derived from an EMBL/GenBank/DDBJ whole genome shotgun (WGS) entry which is preliminary data.</text>
</comment>
<dbReference type="AlphaFoldDB" id="W6JZY8"/>
<dbReference type="EMBL" id="CAJA01000360">
    <property type="protein sequence ID" value="CCH74305.1"/>
    <property type="molecule type" value="Genomic_DNA"/>
</dbReference>
<organism evidence="2 3">
    <name type="scientific">Nostocoides australiense Ben110</name>
    <dbReference type="NCBI Taxonomy" id="1193182"/>
    <lineage>
        <taxon>Bacteria</taxon>
        <taxon>Bacillati</taxon>
        <taxon>Actinomycetota</taxon>
        <taxon>Actinomycetes</taxon>
        <taxon>Micrococcales</taxon>
        <taxon>Intrasporangiaceae</taxon>
        <taxon>Nostocoides</taxon>
    </lineage>
</organism>
<sequence>MSIEENRELARLHAENKRLRAKLDTAHASAQSQARVIDALGKAIELLRDGTAPKGGDPTGRR</sequence>
<keyword evidence="3" id="KW-1185">Reference proteome</keyword>
<keyword evidence="1" id="KW-0175">Coiled coil</keyword>
<reference evidence="2 3" key="1">
    <citation type="journal article" date="2013" name="ISME J.">
        <title>A metabolic model for members of the genus Tetrasphaera involved in enhanced biological phosphorus removal.</title>
        <authorList>
            <person name="Kristiansen R."/>
            <person name="Nguyen H.T.T."/>
            <person name="Saunders A.M."/>
            <person name="Nielsen J.L."/>
            <person name="Wimmer R."/>
            <person name="Le V.Q."/>
            <person name="McIlroy S.J."/>
            <person name="Petrovski S."/>
            <person name="Seviour R.J."/>
            <person name="Calteau A."/>
            <person name="Nielsen K.L."/>
            <person name="Nielsen P.H."/>
        </authorList>
    </citation>
    <scope>NUCLEOTIDE SEQUENCE [LARGE SCALE GENOMIC DNA]</scope>
    <source>
        <strain evidence="2 3">Ben110</strain>
    </source>
</reference>
<accession>W6JZY8</accession>
<evidence type="ECO:0000256" key="1">
    <source>
        <dbReference type="SAM" id="Coils"/>
    </source>
</evidence>
<dbReference type="Proteomes" id="UP000035763">
    <property type="component" value="Unassembled WGS sequence"/>
</dbReference>
<evidence type="ECO:0000313" key="2">
    <source>
        <dbReference type="EMBL" id="CCH74305.1"/>
    </source>
</evidence>